<keyword evidence="2" id="KW-0418">Kinase</keyword>
<dbReference type="PANTHER" id="PTHR10584:SF166">
    <property type="entry name" value="RIBOKINASE"/>
    <property type="match status" value="1"/>
</dbReference>
<dbReference type="Gene3D" id="3.40.1190.20">
    <property type="match status" value="1"/>
</dbReference>
<accession>A0A8A7KAH9</accession>
<protein>
    <recommendedName>
        <fullName evidence="3">Carbohydrate kinase PfkB domain-containing protein</fullName>
    </recommendedName>
</protein>
<dbReference type="Pfam" id="PF00294">
    <property type="entry name" value="PfkB"/>
    <property type="match status" value="1"/>
</dbReference>
<evidence type="ECO:0000256" key="2">
    <source>
        <dbReference type="ARBA" id="ARBA00022777"/>
    </source>
</evidence>
<dbReference type="RefSeq" id="WP_269059888.1">
    <property type="nucleotide sequence ID" value="NZ_CP046640.1"/>
</dbReference>
<dbReference type="PANTHER" id="PTHR10584">
    <property type="entry name" value="SUGAR KINASE"/>
    <property type="match status" value="1"/>
</dbReference>
<name>A0A8A7KAH9_9FIRM</name>
<keyword evidence="5" id="KW-1185">Reference proteome</keyword>
<dbReference type="Proteomes" id="UP000665020">
    <property type="component" value="Chromosome"/>
</dbReference>
<sequence>MSNAIKVAGVGDNTVDIYIDSKEGFPGGNCVNFSVFAQRLGVEASYIGVLGKDENGKILSQALQNEGVNLQRIRFNEKENAYTFVRHEKNDRVFIKSDPSTSQSLKIEKEDLDFLNDYDLIHSSIYSKIEIYLSDLNNLGCKISYDFSNKFSPQIIDEVLPWVDYAFFSWSGREEKDIIKFLRKWTSLHGTELVITNGSNGSYALVNGDLIHVPAEKIKPLDTMGGGDAYISNYLICRLQEKQIETSMKEATKFAAESCLHKGSFGYKHVYQKIPGLK</sequence>
<evidence type="ECO:0000256" key="1">
    <source>
        <dbReference type="ARBA" id="ARBA00022679"/>
    </source>
</evidence>
<evidence type="ECO:0000313" key="4">
    <source>
        <dbReference type="EMBL" id="QTL98776.1"/>
    </source>
</evidence>
<dbReference type="SUPFAM" id="SSF53613">
    <property type="entry name" value="Ribokinase-like"/>
    <property type="match status" value="1"/>
</dbReference>
<dbReference type="KEGG" id="ifn:GM661_12770"/>
<evidence type="ECO:0000259" key="3">
    <source>
        <dbReference type="Pfam" id="PF00294"/>
    </source>
</evidence>
<feature type="domain" description="Carbohydrate kinase PfkB" evidence="3">
    <location>
        <begin position="24"/>
        <end position="264"/>
    </location>
</feature>
<evidence type="ECO:0000313" key="5">
    <source>
        <dbReference type="Proteomes" id="UP000665020"/>
    </source>
</evidence>
<dbReference type="EMBL" id="CP046640">
    <property type="protein sequence ID" value="QTL98776.1"/>
    <property type="molecule type" value="Genomic_DNA"/>
</dbReference>
<dbReference type="AlphaFoldDB" id="A0A8A7KAH9"/>
<dbReference type="GO" id="GO:0016301">
    <property type="term" value="F:kinase activity"/>
    <property type="evidence" value="ECO:0007669"/>
    <property type="project" value="UniProtKB-KW"/>
</dbReference>
<dbReference type="InterPro" id="IPR011611">
    <property type="entry name" value="PfkB_dom"/>
</dbReference>
<reference evidence="4" key="1">
    <citation type="submission" date="2019-12" db="EMBL/GenBank/DDBJ databases">
        <authorList>
            <person name="zhang j."/>
            <person name="sun C.M."/>
        </authorList>
    </citation>
    <scope>NUCLEOTIDE SEQUENCE</scope>
    <source>
        <strain evidence="4">NS-1</strain>
    </source>
</reference>
<keyword evidence="1" id="KW-0808">Transferase</keyword>
<dbReference type="InterPro" id="IPR029056">
    <property type="entry name" value="Ribokinase-like"/>
</dbReference>
<organism evidence="4 5">
    <name type="scientific">Iocasia fonsfrigidae</name>
    <dbReference type="NCBI Taxonomy" id="2682810"/>
    <lineage>
        <taxon>Bacteria</taxon>
        <taxon>Bacillati</taxon>
        <taxon>Bacillota</taxon>
        <taxon>Clostridia</taxon>
        <taxon>Halanaerobiales</taxon>
        <taxon>Halanaerobiaceae</taxon>
        <taxon>Iocasia</taxon>
    </lineage>
</organism>
<gene>
    <name evidence="4" type="ORF">GM661_12770</name>
</gene>
<proteinExistence type="predicted"/>